<evidence type="ECO:0000259" key="1">
    <source>
        <dbReference type="PROSITE" id="PS51186"/>
    </source>
</evidence>
<evidence type="ECO:0000313" key="2">
    <source>
        <dbReference type="EMBL" id="MFF3671204.1"/>
    </source>
</evidence>
<gene>
    <name evidence="2" type="ORF">ACFYXI_37040</name>
</gene>
<name>A0ABW6T508_9ACTN</name>
<dbReference type="SUPFAM" id="SSF55729">
    <property type="entry name" value="Acyl-CoA N-acyltransferases (Nat)"/>
    <property type="match status" value="1"/>
</dbReference>
<dbReference type="RefSeq" id="WP_387417397.1">
    <property type="nucleotide sequence ID" value="NZ_JBIASD010000041.1"/>
</dbReference>
<protein>
    <submittedName>
        <fullName evidence="2">GNAT family N-acetyltransferase</fullName>
        <ecNumber evidence="2">2.3.1.-</ecNumber>
    </submittedName>
</protein>
<keyword evidence="2" id="KW-0012">Acyltransferase</keyword>
<dbReference type="PROSITE" id="PS51186">
    <property type="entry name" value="GNAT"/>
    <property type="match status" value="1"/>
</dbReference>
<dbReference type="EC" id="2.3.1.-" evidence="2"/>
<sequence>MTNLSIPLPTLASKAAAAACSAAGRSGVRVSELHDLDDLNRLCELFQEIWRADPEVGPPVTAEWLKALTHSGNYVTGAFSGEDMVGACIGFFAEPAGRGLHSHIAGVAAGSRARNVGYAIKLHQRAWALARGLTRVTWTYDPLVSRNAYFNIAKLGALPREYVPDFYGPMADAINAGDPSDRMVIEWRLDAERVMLACSGVHLPEQPGDPVKILSVGPGGRPTRSPASGPVALIEVPADIEGLRISDRALATVWRETLREVLGGLLTSGARVTGFTRSGCYVIDLEAS</sequence>
<comment type="caution">
    <text evidence="2">The sequence shown here is derived from an EMBL/GenBank/DDBJ whole genome shotgun (WGS) entry which is preliminary data.</text>
</comment>
<organism evidence="2 3">
    <name type="scientific">Microtetraspora malaysiensis</name>
    <dbReference type="NCBI Taxonomy" id="161358"/>
    <lineage>
        <taxon>Bacteria</taxon>
        <taxon>Bacillati</taxon>
        <taxon>Actinomycetota</taxon>
        <taxon>Actinomycetes</taxon>
        <taxon>Streptosporangiales</taxon>
        <taxon>Streptosporangiaceae</taxon>
        <taxon>Microtetraspora</taxon>
    </lineage>
</organism>
<dbReference type="InterPro" id="IPR000182">
    <property type="entry name" value="GNAT_dom"/>
</dbReference>
<proteinExistence type="predicted"/>
<feature type="domain" description="N-acetyltransferase" evidence="1">
    <location>
        <begin position="28"/>
        <end position="175"/>
    </location>
</feature>
<accession>A0ABW6T508</accession>
<keyword evidence="2" id="KW-0808">Transferase</keyword>
<reference evidence="2 3" key="1">
    <citation type="submission" date="2024-10" db="EMBL/GenBank/DDBJ databases">
        <title>The Natural Products Discovery Center: Release of the First 8490 Sequenced Strains for Exploring Actinobacteria Biosynthetic Diversity.</title>
        <authorList>
            <person name="Kalkreuter E."/>
            <person name="Kautsar S.A."/>
            <person name="Yang D."/>
            <person name="Bader C.D."/>
            <person name="Teijaro C.N."/>
            <person name="Fluegel L."/>
            <person name="Davis C.M."/>
            <person name="Simpson J.R."/>
            <person name="Lauterbach L."/>
            <person name="Steele A.D."/>
            <person name="Gui C."/>
            <person name="Meng S."/>
            <person name="Li G."/>
            <person name="Viehrig K."/>
            <person name="Ye F."/>
            <person name="Su P."/>
            <person name="Kiefer A.F."/>
            <person name="Nichols A."/>
            <person name="Cepeda A.J."/>
            <person name="Yan W."/>
            <person name="Fan B."/>
            <person name="Jiang Y."/>
            <person name="Adhikari A."/>
            <person name="Zheng C.-J."/>
            <person name="Schuster L."/>
            <person name="Cowan T.M."/>
            <person name="Smanski M.J."/>
            <person name="Chevrette M.G."/>
            <person name="De Carvalho L.P.S."/>
            <person name="Shen B."/>
        </authorList>
    </citation>
    <scope>NUCLEOTIDE SEQUENCE [LARGE SCALE GENOMIC DNA]</scope>
    <source>
        <strain evidence="2 3">NPDC002173</strain>
    </source>
</reference>
<dbReference type="Pfam" id="PF00583">
    <property type="entry name" value="Acetyltransf_1"/>
    <property type="match status" value="1"/>
</dbReference>
<dbReference type="EMBL" id="JBIASD010000041">
    <property type="protein sequence ID" value="MFF3671204.1"/>
    <property type="molecule type" value="Genomic_DNA"/>
</dbReference>
<dbReference type="InterPro" id="IPR016181">
    <property type="entry name" value="Acyl_CoA_acyltransferase"/>
</dbReference>
<dbReference type="PANTHER" id="PTHR41700:SF1">
    <property type="entry name" value="N-ACETYLTRANSFERASE DOMAIN-CONTAINING PROTEIN"/>
    <property type="match status" value="1"/>
</dbReference>
<dbReference type="InterPro" id="IPR038764">
    <property type="entry name" value="GNAT_N_AcTrfase_prd"/>
</dbReference>
<keyword evidence="3" id="KW-1185">Reference proteome</keyword>
<evidence type="ECO:0000313" key="3">
    <source>
        <dbReference type="Proteomes" id="UP001602013"/>
    </source>
</evidence>
<dbReference type="PANTHER" id="PTHR41700">
    <property type="entry name" value="GCN5-RELATED N-ACETYLTRANSFERASE"/>
    <property type="match status" value="1"/>
</dbReference>
<dbReference type="Gene3D" id="3.40.630.30">
    <property type="match status" value="1"/>
</dbReference>
<dbReference type="Proteomes" id="UP001602013">
    <property type="component" value="Unassembled WGS sequence"/>
</dbReference>
<dbReference type="GO" id="GO:0016746">
    <property type="term" value="F:acyltransferase activity"/>
    <property type="evidence" value="ECO:0007669"/>
    <property type="project" value="UniProtKB-KW"/>
</dbReference>